<dbReference type="AlphaFoldDB" id="A0A512IQF2"/>
<feature type="domain" description="Glycosyltransferase 2-like" evidence="4">
    <location>
        <begin position="123"/>
        <end position="235"/>
    </location>
</feature>
<keyword evidence="6" id="KW-1185">Reference proteome</keyword>
<dbReference type="Proteomes" id="UP000321258">
    <property type="component" value="Unassembled WGS sequence"/>
</dbReference>
<evidence type="ECO:0000259" key="4">
    <source>
        <dbReference type="Pfam" id="PF00535"/>
    </source>
</evidence>
<keyword evidence="3 5" id="KW-0808">Transferase</keyword>
<name>A0A512IQF2_9HYPH</name>
<proteinExistence type="inferred from homology"/>
<comment type="similarity">
    <text evidence="1">Belongs to the glycosyltransferase 2 family.</text>
</comment>
<evidence type="ECO:0000313" key="5">
    <source>
        <dbReference type="EMBL" id="GEO99946.1"/>
    </source>
</evidence>
<evidence type="ECO:0000256" key="1">
    <source>
        <dbReference type="ARBA" id="ARBA00006739"/>
    </source>
</evidence>
<comment type="caution">
    <text evidence="5">The sequence shown here is derived from an EMBL/GenBank/DDBJ whole genome shotgun (WGS) entry which is preliminary data.</text>
</comment>
<dbReference type="Gene3D" id="3.40.50.2000">
    <property type="entry name" value="Glycogen Phosphorylase B"/>
    <property type="match status" value="2"/>
</dbReference>
<evidence type="ECO:0000313" key="6">
    <source>
        <dbReference type="Proteomes" id="UP000321258"/>
    </source>
</evidence>
<gene>
    <name evidence="5" type="ORF">MHA02_23340</name>
</gene>
<accession>A0A512IQF2</accession>
<organism evidence="5 6">
    <name type="scientific">Methylobacterium haplocladii</name>
    <dbReference type="NCBI Taxonomy" id="1176176"/>
    <lineage>
        <taxon>Bacteria</taxon>
        <taxon>Pseudomonadati</taxon>
        <taxon>Pseudomonadota</taxon>
        <taxon>Alphaproteobacteria</taxon>
        <taxon>Hyphomicrobiales</taxon>
        <taxon>Methylobacteriaceae</taxon>
        <taxon>Methylobacterium</taxon>
    </lineage>
</organism>
<dbReference type="PANTHER" id="PTHR43179">
    <property type="entry name" value="RHAMNOSYLTRANSFERASE WBBL"/>
    <property type="match status" value="1"/>
</dbReference>
<dbReference type="InterPro" id="IPR001173">
    <property type="entry name" value="Glyco_trans_2-like"/>
</dbReference>
<sequence>MKREGYFDLAYYARQIERPLASYAEGLQDYLDRGWLELADPASIFSTSAYLDRNADVRASGQNPLWHYVTYGRTEGRPIERGVATPTRLRRTPAPRLPTRQDWESLALHSADTADDGSPHVDVVVPVYRGIAETLCCLFSVLTARGRTAFRLVVVDDHGPEPEIRERLAWLAGRGLIDLLRTPKNSGFVTSCNLGMAAHPARDVVLLNADTEVFDGWLDRLRAAAYRDPRTATVTPFSNNAEICSYPRFVRDNWLPLEIPDRELDAIMASVNAGGEVDLPTGVGFCLYLRRDCLDTIGLLNAETFGQGYGEENDLCRRAHAAGRRNILAADVFVRHYGGVSFGASKLARIDHAVRTVERLHPGYLAEIGAFVAADPVAPYRRAVDAERIARHCSQQGSGGVLLVQHNWGGGTDRHVREMAQLLQDAAVPVLIGCPSFGDPRRLEIRPLDMQHLPNAPSIDLYGPPEIGAEILHRLDVSHVHVQHLAGIAPVVLDYMRLATVAAGLHYDVTIHDYMSVCPRITFTDGDGQYCGEPDLAECQACIDRDGSPFGQPAVWEWRQRHERFLAGARRRFVPADDVNRRMRRYFPRLSFVTRPHLYGLDAPREDPGLLPEPPERDASLRVAILGAIGPHKGSALLLRCARLAQERALDIHFTVIGYTDRDDDLEACGNVAILGRYAEEALPGLIGQADPDLIWFPATWPETYSYTLSAALRAGATAVAFDFGAPAERIRAAGGHLMPIECLLDPGQILDHLLRLGAEPRVEIRQPPMVNYADPLRSYYDLPR</sequence>
<keyword evidence="2" id="KW-0328">Glycosyltransferase</keyword>
<dbReference type="InterPro" id="IPR029044">
    <property type="entry name" value="Nucleotide-diphossugar_trans"/>
</dbReference>
<dbReference type="SUPFAM" id="SSF53448">
    <property type="entry name" value="Nucleotide-diphospho-sugar transferases"/>
    <property type="match status" value="1"/>
</dbReference>
<dbReference type="PANTHER" id="PTHR43179:SF12">
    <property type="entry name" value="GALACTOFURANOSYLTRANSFERASE GLFT2"/>
    <property type="match status" value="1"/>
</dbReference>
<dbReference type="SUPFAM" id="SSF53756">
    <property type="entry name" value="UDP-Glycosyltransferase/glycogen phosphorylase"/>
    <property type="match status" value="1"/>
</dbReference>
<dbReference type="EMBL" id="BJZT01000025">
    <property type="protein sequence ID" value="GEO99946.1"/>
    <property type="molecule type" value="Genomic_DNA"/>
</dbReference>
<protein>
    <submittedName>
        <fullName evidence="5">Glycosyl transferase</fullName>
    </submittedName>
</protein>
<evidence type="ECO:0000256" key="2">
    <source>
        <dbReference type="ARBA" id="ARBA00022676"/>
    </source>
</evidence>
<dbReference type="GO" id="GO:0016757">
    <property type="term" value="F:glycosyltransferase activity"/>
    <property type="evidence" value="ECO:0007669"/>
    <property type="project" value="UniProtKB-KW"/>
</dbReference>
<dbReference type="Gene3D" id="3.90.550.10">
    <property type="entry name" value="Spore Coat Polysaccharide Biosynthesis Protein SpsA, Chain A"/>
    <property type="match status" value="1"/>
</dbReference>
<reference evidence="5 6" key="1">
    <citation type="submission" date="2019-07" db="EMBL/GenBank/DDBJ databases">
        <title>Whole genome shotgun sequence of Methylobacterium haplocladii NBRC 107714.</title>
        <authorList>
            <person name="Hosoyama A."/>
            <person name="Uohara A."/>
            <person name="Ohji S."/>
            <person name="Ichikawa N."/>
        </authorList>
    </citation>
    <scope>NUCLEOTIDE SEQUENCE [LARGE SCALE GENOMIC DNA]</scope>
    <source>
        <strain evidence="5 6">NBRC 107714</strain>
    </source>
</reference>
<evidence type="ECO:0000256" key="3">
    <source>
        <dbReference type="ARBA" id="ARBA00022679"/>
    </source>
</evidence>
<dbReference type="Pfam" id="PF00535">
    <property type="entry name" value="Glycos_transf_2"/>
    <property type="match status" value="1"/>
</dbReference>